<evidence type="ECO:0000256" key="1">
    <source>
        <dbReference type="SAM" id="MobiDB-lite"/>
    </source>
</evidence>
<gene>
    <name evidence="2" type="ORF">Tci_863365</name>
</gene>
<accession>A0A699S1W3</accession>
<proteinExistence type="predicted"/>
<evidence type="ECO:0000313" key="2">
    <source>
        <dbReference type="EMBL" id="GFC91395.1"/>
    </source>
</evidence>
<feature type="region of interest" description="Disordered" evidence="1">
    <location>
        <begin position="50"/>
        <end position="76"/>
    </location>
</feature>
<feature type="non-terminal residue" evidence="2">
    <location>
        <position position="76"/>
    </location>
</feature>
<reference evidence="2" key="1">
    <citation type="journal article" date="2019" name="Sci. Rep.">
        <title>Draft genome of Tanacetum cinerariifolium, the natural source of mosquito coil.</title>
        <authorList>
            <person name="Yamashiro T."/>
            <person name="Shiraishi A."/>
            <person name="Satake H."/>
            <person name="Nakayama K."/>
        </authorList>
    </citation>
    <scope>NUCLEOTIDE SEQUENCE</scope>
</reference>
<comment type="caution">
    <text evidence="2">The sequence shown here is derived from an EMBL/GenBank/DDBJ whole genome shotgun (WGS) entry which is preliminary data.</text>
</comment>
<dbReference type="AlphaFoldDB" id="A0A699S1W3"/>
<organism evidence="2">
    <name type="scientific">Tanacetum cinerariifolium</name>
    <name type="common">Dalmatian daisy</name>
    <name type="synonym">Chrysanthemum cinerariifolium</name>
    <dbReference type="NCBI Taxonomy" id="118510"/>
    <lineage>
        <taxon>Eukaryota</taxon>
        <taxon>Viridiplantae</taxon>
        <taxon>Streptophyta</taxon>
        <taxon>Embryophyta</taxon>
        <taxon>Tracheophyta</taxon>
        <taxon>Spermatophyta</taxon>
        <taxon>Magnoliopsida</taxon>
        <taxon>eudicotyledons</taxon>
        <taxon>Gunneridae</taxon>
        <taxon>Pentapetalae</taxon>
        <taxon>asterids</taxon>
        <taxon>campanulids</taxon>
        <taxon>Asterales</taxon>
        <taxon>Asteraceae</taxon>
        <taxon>Asteroideae</taxon>
        <taxon>Anthemideae</taxon>
        <taxon>Anthemidinae</taxon>
        <taxon>Tanacetum</taxon>
    </lineage>
</organism>
<sequence>MTTAMTAMLRQFQATPPPAPVKAVEETCVTCGEFRDNIQEYGSAAAANYSQGNPGYRPQGVANQIRPPGFAQSNVQ</sequence>
<evidence type="ECO:0008006" key="3">
    <source>
        <dbReference type="Google" id="ProtNLM"/>
    </source>
</evidence>
<dbReference type="EMBL" id="BKCJ011131485">
    <property type="protein sequence ID" value="GFC91395.1"/>
    <property type="molecule type" value="Genomic_DNA"/>
</dbReference>
<name>A0A699S1W3_TANCI</name>
<protein>
    <recommendedName>
        <fullName evidence="3">Reverse transcriptase domain-containing protein</fullName>
    </recommendedName>
</protein>